<organism evidence="1 2">
    <name type="scientific">Paracoccus mutanolyticus</name>
    <dbReference type="NCBI Taxonomy" id="1499308"/>
    <lineage>
        <taxon>Bacteria</taxon>
        <taxon>Pseudomonadati</taxon>
        <taxon>Pseudomonadota</taxon>
        <taxon>Alphaproteobacteria</taxon>
        <taxon>Rhodobacterales</taxon>
        <taxon>Paracoccaceae</taxon>
        <taxon>Paracoccus</taxon>
    </lineage>
</organism>
<reference evidence="1 2" key="1">
    <citation type="submission" date="2018-06" db="EMBL/GenBank/DDBJ databases">
        <title>Complete genome sequence of Paracoccus mutanolyticus strain RSP-02 isolated from cellulosic waste.</title>
        <authorList>
            <person name="Amrutha R.N."/>
            <person name="Shrivastav A."/>
            <person name="Buddana S.K."/>
            <person name="Deshpande U."/>
            <person name="Prakasham R.S."/>
        </authorList>
    </citation>
    <scope>NUCLEOTIDE SEQUENCE [LARGE SCALE GENOMIC DNA]</scope>
    <source>
        <strain evidence="1 2">RSP-02</strain>
    </source>
</reference>
<proteinExistence type="predicted"/>
<accession>A0ABM6WTI4</accession>
<evidence type="ECO:0000313" key="2">
    <source>
        <dbReference type="Proteomes" id="UP000249922"/>
    </source>
</evidence>
<gene>
    <name evidence="1" type="ORF">DPM13_16450</name>
</gene>
<keyword evidence="2" id="KW-1185">Reference proteome</keyword>
<protein>
    <submittedName>
        <fullName evidence="1">Uncharacterized protein</fullName>
    </submittedName>
</protein>
<dbReference type="EMBL" id="CP030239">
    <property type="protein sequence ID" value="AWX94008.1"/>
    <property type="molecule type" value="Genomic_DNA"/>
</dbReference>
<name>A0ABM6WTI4_9RHOB</name>
<evidence type="ECO:0000313" key="1">
    <source>
        <dbReference type="EMBL" id="AWX94008.1"/>
    </source>
</evidence>
<dbReference type="Proteomes" id="UP000249922">
    <property type="component" value="Chromosome"/>
</dbReference>
<sequence length="62" mass="6881">MFRAAYQALLDDNASRSASLSALREIVGGKADISDLNRIGKVYASRDDAINFQRRTSTIRPH</sequence>